<proteinExistence type="predicted"/>
<dbReference type="Proteomes" id="UP000298493">
    <property type="component" value="Unassembled WGS sequence"/>
</dbReference>
<evidence type="ECO:0000313" key="2">
    <source>
        <dbReference type="Proteomes" id="UP000298493"/>
    </source>
</evidence>
<gene>
    <name evidence="1" type="ORF">E6O75_ATG04065</name>
</gene>
<dbReference type="EMBL" id="SNSC02000004">
    <property type="protein sequence ID" value="TID24860.1"/>
    <property type="molecule type" value="Genomic_DNA"/>
</dbReference>
<evidence type="ECO:0000313" key="1">
    <source>
        <dbReference type="EMBL" id="TID24860.1"/>
    </source>
</evidence>
<name>A0A4Z1PMC6_9PEZI</name>
<protein>
    <submittedName>
        <fullName evidence="1">Uncharacterized protein</fullName>
    </submittedName>
</protein>
<organism evidence="1 2">
    <name type="scientific">Venturia nashicola</name>
    <dbReference type="NCBI Taxonomy" id="86259"/>
    <lineage>
        <taxon>Eukaryota</taxon>
        <taxon>Fungi</taxon>
        <taxon>Dikarya</taxon>
        <taxon>Ascomycota</taxon>
        <taxon>Pezizomycotina</taxon>
        <taxon>Dothideomycetes</taxon>
        <taxon>Pleosporomycetidae</taxon>
        <taxon>Venturiales</taxon>
        <taxon>Venturiaceae</taxon>
        <taxon>Venturia</taxon>
    </lineage>
</organism>
<keyword evidence="2" id="KW-1185">Reference proteome</keyword>
<sequence length="99" mass="11300">MSAIWLFYLEPLPGPDCTLAMPSPLPQYRYELLRSSDHVRVLVLKPAMEFDSRLELPAFISGSRKECLSVNESGKVEIKSQAADLLCFPRLEKRSWSKD</sequence>
<dbReference type="AlphaFoldDB" id="A0A4Z1PMC6"/>
<accession>A0A4Z1PMC6</accession>
<reference evidence="1 2" key="1">
    <citation type="submission" date="2019-04" db="EMBL/GenBank/DDBJ databases">
        <title>High contiguity whole genome sequence and gene annotation resource for two Venturia nashicola isolates.</title>
        <authorList>
            <person name="Prokchorchik M."/>
            <person name="Won K."/>
            <person name="Lee Y."/>
            <person name="Choi E.D."/>
            <person name="Segonzac C."/>
            <person name="Sohn K.H."/>
        </authorList>
    </citation>
    <scope>NUCLEOTIDE SEQUENCE [LARGE SCALE GENOMIC DNA]</scope>
    <source>
        <strain evidence="1 2">PRI2</strain>
    </source>
</reference>
<comment type="caution">
    <text evidence="1">The sequence shown here is derived from an EMBL/GenBank/DDBJ whole genome shotgun (WGS) entry which is preliminary data.</text>
</comment>